<name>A0ABQ9FP93_TEGGR</name>
<evidence type="ECO:0000313" key="2">
    <source>
        <dbReference type="Proteomes" id="UP001217089"/>
    </source>
</evidence>
<sequence length="177" mass="20451">MIEIHSCIHQIVTIELTLILHLYKTVLKRNISNFINNIISVLPAWFHLIDPELHFFVIHVDPELHFFAIHVDPELHFFAIHVDPELHFFVIHVDPELHFFVIHVDPELHFFAIHNVEMSENEYDSEEGGHGSDVVPIQLFNGLTHVQAYLPNGHIEEDSAAPMDDGDVRLFSSQSKN</sequence>
<protein>
    <submittedName>
        <fullName evidence="1">Uncharacterized protein</fullName>
    </submittedName>
</protein>
<dbReference type="EMBL" id="JARBDR010000214">
    <property type="protein sequence ID" value="KAJ8319094.1"/>
    <property type="molecule type" value="Genomic_DNA"/>
</dbReference>
<organism evidence="1 2">
    <name type="scientific">Tegillarca granosa</name>
    <name type="common">Malaysian cockle</name>
    <name type="synonym">Anadara granosa</name>
    <dbReference type="NCBI Taxonomy" id="220873"/>
    <lineage>
        <taxon>Eukaryota</taxon>
        <taxon>Metazoa</taxon>
        <taxon>Spiralia</taxon>
        <taxon>Lophotrochozoa</taxon>
        <taxon>Mollusca</taxon>
        <taxon>Bivalvia</taxon>
        <taxon>Autobranchia</taxon>
        <taxon>Pteriomorphia</taxon>
        <taxon>Arcoida</taxon>
        <taxon>Arcoidea</taxon>
        <taxon>Arcidae</taxon>
        <taxon>Tegillarca</taxon>
    </lineage>
</organism>
<evidence type="ECO:0000313" key="1">
    <source>
        <dbReference type="EMBL" id="KAJ8319094.1"/>
    </source>
</evidence>
<dbReference type="Proteomes" id="UP001217089">
    <property type="component" value="Unassembled WGS sequence"/>
</dbReference>
<proteinExistence type="predicted"/>
<gene>
    <name evidence="1" type="ORF">KUTeg_004185</name>
</gene>
<comment type="caution">
    <text evidence="1">The sequence shown here is derived from an EMBL/GenBank/DDBJ whole genome shotgun (WGS) entry which is preliminary data.</text>
</comment>
<accession>A0ABQ9FP93</accession>
<reference evidence="1 2" key="1">
    <citation type="submission" date="2022-12" db="EMBL/GenBank/DDBJ databases">
        <title>Chromosome-level genome of Tegillarca granosa.</title>
        <authorList>
            <person name="Kim J."/>
        </authorList>
    </citation>
    <scope>NUCLEOTIDE SEQUENCE [LARGE SCALE GENOMIC DNA]</scope>
    <source>
        <strain evidence="1">Teg-2019</strain>
        <tissue evidence="1">Adductor muscle</tissue>
    </source>
</reference>
<keyword evidence="2" id="KW-1185">Reference proteome</keyword>